<organism evidence="3 4">
    <name type="scientific">Listeria fleischmannii</name>
    <dbReference type="NCBI Taxonomy" id="1069827"/>
    <lineage>
        <taxon>Bacteria</taxon>
        <taxon>Bacillati</taxon>
        <taxon>Bacillota</taxon>
        <taxon>Bacilli</taxon>
        <taxon>Bacillales</taxon>
        <taxon>Listeriaceae</taxon>
        <taxon>Listeria</taxon>
    </lineage>
</organism>
<dbReference type="Pfam" id="PF20622">
    <property type="entry name" value="Big_15"/>
    <property type="match status" value="5"/>
</dbReference>
<protein>
    <recommendedName>
        <fullName evidence="2">Bacterial Ig domain-containing protein</fullName>
    </recommendedName>
</protein>
<evidence type="ECO:0000256" key="1">
    <source>
        <dbReference type="SAM" id="SignalP"/>
    </source>
</evidence>
<feature type="domain" description="Bacterial Ig" evidence="2">
    <location>
        <begin position="574"/>
        <end position="659"/>
    </location>
</feature>
<comment type="caution">
    <text evidence="3">The sequence shown here is derived from an EMBL/GenBank/DDBJ whole genome shotgun (WGS) entry which is preliminary data.</text>
</comment>
<dbReference type="AlphaFoldDB" id="A0A841YHR3"/>
<reference evidence="3 4" key="1">
    <citation type="submission" date="2020-03" db="EMBL/GenBank/DDBJ databases">
        <title>Soil Listeria distribution.</title>
        <authorList>
            <person name="Liao J."/>
            <person name="Wiedmann M."/>
        </authorList>
    </citation>
    <scope>NUCLEOTIDE SEQUENCE [LARGE SCALE GENOMIC DNA]</scope>
    <source>
        <strain evidence="3 4">FSL L7-1645</strain>
    </source>
</reference>
<gene>
    <name evidence="3" type="ORF">HB844_13540</name>
</gene>
<feature type="domain" description="Bacterial Ig" evidence="2">
    <location>
        <begin position="481"/>
        <end position="563"/>
    </location>
</feature>
<proteinExistence type="predicted"/>
<accession>A0A841YHR3</accession>
<feature type="chain" id="PRO_5032640988" description="Bacterial Ig domain-containing protein" evidence="1">
    <location>
        <begin position="33"/>
        <end position="939"/>
    </location>
</feature>
<name>A0A841YHR3_9LIST</name>
<evidence type="ECO:0000259" key="2">
    <source>
        <dbReference type="Pfam" id="PF20622"/>
    </source>
</evidence>
<feature type="domain" description="Bacterial Ig" evidence="2">
    <location>
        <begin position="755"/>
        <end position="838"/>
    </location>
</feature>
<feature type="signal peptide" evidence="1">
    <location>
        <begin position="1"/>
        <end position="32"/>
    </location>
</feature>
<evidence type="ECO:0000313" key="4">
    <source>
        <dbReference type="Proteomes" id="UP000571128"/>
    </source>
</evidence>
<dbReference type="RefSeq" id="WP_115095629.1">
    <property type="nucleotide sequence ID" value="NZ_JAARPY010000019.1"/>
</dbReference>
<dbReference type="EMBL" id="JAARPY010000019">
    <property type="protein sequence ID" value="MBC1399881.1"/>
    <property type="molecule type" value="Genomic_DNA"/>
</dbReference>
<dbReference type="Proteomes" id="UP000571128">
    <property type="component" value="Unassembled WGS sequence"/>
</dbReference>
<evidence type="ECO:0000313" key="3">
    <source>
        <dbReference type="EMBL" id="MBC1399881.1"/>
    </source>
</evidence>
<sequence length="939" mass="101735">MSKKGTSKKVLTIAASVALISNVLVAPLSVYAAEAQAQPDVKVAATQSEEATNDLSTYFSDEQIKALEEAGEKNAASGAAESRAASYDKSITSLTLQYNESKKNSHTGTFKLNPNAKSDYDGVLTVKSHVKLKGKLEGSNLLLPNTNEFMTDWQNGNYGGRVVYSFPEGVDARAMFNTVDWSKATATDEFTARILGVNTLVWDLKWPIKFNPETVMYDSAHPNEFSILVHGKKKSEMSEAEWNSYDPISTGAALAAAGTAHIGDMTGSADLAVDFDMSKYTGNLDDTTKDKILTAGKLAPSKTRKFNVDGYFLDRSALVAGTEGKKNIVKSQIKTGMDHANPYKMSVSPETWDSYLSVWDTKGKYNTNLLENNEVADEFGALPGKSIFDRDLVLTDGDNFNDFASNRFDRVINYFTHEDITAGKIGEVNTTTVTHNPEKITTGEKTKVTYDGSVTYVDGSTRSLISNVINVSNDESTVEKGQITSANYTIGDKDITGTFTGEIARGQLYINGEKVGTMGGTYENGQITHYAFGAINESNKDNVYLAALDSNGKEIDRKKVNVTSKPAESQGTIKIDADKYELGNANLTGTFTGDVKSADLYVNGVYQYSGGSFDSNPFSFYLKSGLNLKAGDVVELRAYDAAYGASPRKELDKDSFTIAQAATQGTITPAKYTIGDAYITGTYTGDVKQADLIIDGVNINYSGGEFKDGKFSFYVGNKIKANNEVKLAAFDAVKPAPRKQLDVKPVQIATVATQGTVKLNPYTEGDAYITGSYTGDVEQFHLVLDGVDKTYGGTKNESNHTFSYYVGGSTIKAGSKVTIQAYDSTVYSQMKYLDEDTVVAKSAVDTSGEFTSVEFDGKNHIKGTFTGTAMKVAYITINGDWLPGATAETWGGTFDSTTGTFEYYVPSNTLQKGDVVKIYGYTKGDVGHHFVNSKEFTVR</sequence>
<feature type="domain" description="Bacterial Ig" evidence="2">
    <location>
        <begin position="665"/>
        <end position="749"/>
    </location>
</feature>
<feature type="domain" description="Bacterial Ig" evidence="2">
    <location>
        <begin position="854"/>
        <end position="923"/>
    </location>
</feature>
<dbReference type="InterPro" id="IPR046746">
    <property type="entry name" value="Big_15"/>
</dbReference>
<keyword evidence="1" id="KW-0732">Signal</keyword>